<proteinExistence type="predicted"/>
<dbReference type="EMBL" id="FWFF01000003">
    <property type="protein sequence ID" value="SLM92670.1"/>
    <property type="molecule type" value="Genomic_DNA"/>
</dbReference>
<dbReference type="AlphaFoldDB" id="A0A1X6X282"/>
<protein>
    <submittedName>
        <fullName evidence="1">Uncharacterized protein</fullName>
    </submittedName>
</protein>
<accession>A0A1X6X282</accession>
<name>A0A1X6X282_9MICO</name>
<dbReference type="Proteomes" id="UP000196581">
    <property type="component" value="Unassembled WGS sequence"/>
</dbReference>
<evidence type="ECO:0000313" key="1">
    <source>
        <dbReference type="EMBL" id="SLM92670.1"/>
    </source>
</evidence>
<keyword evidence="2" id="KW-1185">Reference proteome</keyword>
<reference evidence="2" key="1">
    <citation type="submission" date="2017-02" db="EMBL/GenBank/DDBJ databases">
        <authorList>
            <person name="Dridi B."/>
        </authorList>
    </citation>
    <scope>NUCLEOTIDE SEQUENCE [LARGE SCALE GENOMIC DNA]</scope>
    <source>
        <strain evidence="2">B Co 03.10</strain>
    </source>
</reference>
<gene>
    <name evidence="1" type="ORF">FM105_03245</name>
</gene>
<organism evidence="1 2">
    <name type="scientific">Brevibacterium yomogidense</name>
    <dbReference type="NCBI Taxonomy" id="946573"/>
    <lineage>
        <taxon>Bacteria</taxon>
        <taxon>Bacillati</taxon>
        <taxon>Actinomycetota</taxon>
        <taxon>Actinomycetes</taxon>
        <taxon>Micrococcales</taxon>
        <taxon>Brevibacteriaceae</taxon>
        <taxon>Brevibacterium</taxon>
    </lineage>
</organism>
<sequence length="39" mass="4375">MDWDATVVTYPDRGHTGLFMDSRLPSDVVAWLREHATAG</sequence>
<evidence type="ECO:0000313" key="2">
    <source>
        <dbReference type="Proteomes" id="UP000196581"/>
    </source>
</evidence>